<dbReference type="EMBL" id="JAQOSO010000012">
    <property type="protein sequence ID" value="MDJ1173070.1"/>
    <property type="molecule type" value="Genomic_DNA"/>
</dbReference>
<name>A0ABT7B1N2_9CYAN</name>
<gene>
    <name evidence="1" type="ORF">PMG25_03100</name>
</gene>
<proteinExistence type="predicted"/>
<keyword evidence="2" id="KW-1185">Reference proteome</keyword>
<protein>
    <submittedName>
        <fullName evidence="1">Uncharacterized protein</fullName>
    </submittedName>
</protein>
<organism evidence="1 2">
    <name type="scientific">Roseofilum capinflatum BLCC-M114</name>
    <dbReference type="NCBI Taxonomy" id="3022440"/>
    <lineage>
        <taxon>Bacteria</taxon>
        <taxon>Bacillati</taxon>
        <taxon>Cyanobacteriota</taxon>
        <taxon>Cyanophyceae</taxon>
        <taxon>Desertifilales</taxon>
        <taxon>Desertifilaceae</taxon>
        <taxon>Roseofilum</taxon>
        <taxon>Roseofilum capinflatum</taxon>
    </lineage>
</organism>
<reference evidence="1 2" key="1">
    <citation type="submission" date="2023-01" db="EMBL/GenBank/DDBJ databases">
        <title>Novel diversity within Roseofilum (Cyanobacteria; Desertifilaceae) from marine benthic mats with descriptions of four novel species.</title>
        <authorList>
            <person name="Wang Y."/>
            <person name="Berthold D.E."/>
            <person name="Hu J."/>
            <person name="Lefler F.W."/>
            <person name="Laughinghouse H.D. IV."/>
        </authorList>
    </citation>
    <scope>NUCLEOTIDE SEQUENCE [LARGE SCALE GENOMIC DNA]</scope>
    <source>
        <strain evidence="1 2">BLCC-M114</strain>
    </source>
</reference>
<dbReference type="Proteomes" id="UP001235849">
    <property type="component" value="Unassembled WGS sequence"/>
</dbReference>
<sequence>MKKKIVHMGFWLLAGWTTLFLDTLPVRAQVNLPEQRPGWCKNEVMNRFDTYRADVQITGQQGNEVYWRINSTGRKGKCHFDRHHEFLWIEVDRDMPIYHATGAIYWHTQARQWIAPDGGICHSCTPENGFPNPPSTQDGFFFLPNDGLWYDPDGYPCYSCTPDHGFPIPPVISNP</sequence>
<comment type="caution">
    <text evidence="1">The sequence shown here is derived from an EMBL/GenBank/DDBJ whole genome shotgun (WGS) entry which is preliminary data.</text>
</comment>
<dbReference type="RefSeq" id="WP_283765447.1">
    <property type="nucleotide sequence ID" value="NZ_JAQOSO010000012.1"/>
</dbReference>
<accession>A0ABT7B1N2</accession>
<evidence type="ECO:0000313" key="2">
    <source>
        <dbReference type="Proteomes" id="UP001235849"/>
    </source>
</evidence>
<evidence type="ECO:0000313" key="1">
    <source>
        <dbReference type="EMBL" id="MDJ1173070.1"/>
    </source>
</evidence>